<name>A0ACC1HF37_9FUNG</name>
<protein>
    <submittedName>
        <fullName evidence="1">Uncharacterized protein</fullName>
    </submittedName>
</protein>
<organism evidence="1 2">
    <name type="scientific">Spiromyces aspiralis</name>
    <dbReference type="NCBI Taxonomy" id="68401"/>
    <lineage>
        <taxon>Eukaryota</taxon>
        <taxon>Fungi</taxon>
        <taxon>Fungi incertae sedis</taxon>
        <taxon>Zoopagomycota</taxon>
        <taxon>Kickxellomycotina</taxon>
        <taxon>Kickxellomycetes</taxon>
        <taxon>Kickxellales</taxon>
        <taxon>Kickxellaceae</taxon>
        <taxon>Spiromyces</taxon>
    </lineage>
</organism>
<accession>A0ACC1HF37</accession>
<dbReference type="EMBL" id="JAMZIH010005500">
    <property type="protein sequence ID" value="KAJ1675082.1"/>
    <property type="molecule type" value="Genomic_DNA"/>
</dbReference>
<sequence length="786" mass="88434">DQKQLVQVLGSKRLTYEVFDGIKLLIIDSLSEIGCLTYLQEVLHMDKGTFDRLSVIKILSKTWPNMNASTKEEVFNAVCGPTQEGATPEEGTPGPAGVREVTEAMGDIAIGSGPQEPTVTSTGTKSVVSGNCRLKTEPDQDRELEAEKARLAPEVCAHIKKESFDTMLEFIGCTEEYDEFIEEHEAEVEELMKFLPKELAGKNEEEQQVVCMPLLGRIIGMANEIWRPKDPTPKSPRRYRLYDTHKNPPEGTRLKPDALVSTDIEKRLDTAELVVEFKQNEDGGDVTTKGTRSIYGQLGIYARRVWARQPMRRFVPVFLVHGLRVTLFLFTRSRVHRAKIGSALAGDESNETVVRLLLFLLSSEKTNLGIILPHDLGNTKAVSFSPLFPKLFCQRLGVEIDRKARMRRRQQQQQQQPTSPRPDNHPITSHFEIDNVVRLSQPDLFGRIAFLARGTLVYSDGERTNAVLKFVRREAVRQAEGEAYGVLHRKEVPHVPKLLLSGYADEWGSGVLECLVVANAGQSLREYRAGDVDARRDPKLLERVSTVVTQCLWDASKAGIYHRDISIGNICVDEDGSVRVIDWGCARVEPETLEAYRKWLTGKFPSDTSLASLPAAKEVAGNEEEHDPFTGTPHFLSARVLLRRKYRSVVDDIESILYVLIFFVARDRDACKNAPMWENNLPARQLAINKAALFTCIDYFYKWTGLVDLDLLTQRDLACLNHLKTLARRLFLGKEGATSVMCSLLNEEDDPRKSYDLKYWLSDDPQKATSPDSAVALADQKHPQPN</sequence>
<evidence type="ECO:0000313" key="2">
    <source>
        <dbReference type="Proteomes" id="UP001145114"/>
    </source>
</evidence>
<keyword evidence="2" id="KW-1185">Reference proteome</keyword>
<gene>
    <name evidence="1" type="ORF">EV182_001973</name>
</gene>
<evidence type="ECO:0000313" key="1">
    <source>
        <dbReference type="EMBL" id="KAJ1675082.1"/>
    </source>
</evidence>
<comment type="caution">
    <text evidence="1">The sequence shown here is derived from an EMBL/GenBank/DDBJ whole genome shotgun (WGS) entry which is preliminary data.</text>
</comment>
<feature type="non-terminal residue" evidence="1">
    <location>
        <position position="1"/>
    </location>
</feature>
<dbReference type="Proteomes" id="UP001145114">
    <property type="component" value="Unassembled WGS sequence"/>
</dbReference>
<proteinExistence type="predicted"/>
<reference evidence="1" key="1">
    <citation type="submission" date="2022-06" db="EMBL/GenBank/DDBJ databases">
        <title>Phylogenomic reconstructions and comparative analyses of Kickxellomycotina fungi.</title>
        <authorList>
            <person name="Reynolds N.K."/>
            <person name="Stajich J.E."/>
            <person name="Barry K."/>
            <person name="Grigoriev I.V."/>
            <person name="Crous P."/>
            <person name="Smith M.E."/>
        </authorList>
    </citation>
    <scope>NUCLEOTIDE SEQUENCE</scope>
    <source>
        <strain evidence="1">RSA 2271</strain>
    </source>
</reference>